<dbReference type="GO" id="GO:0004540">
    <property type="term" value="F:RNA nuclease activity"/>
    <property type="evidence" value="ECO:0007669"/>
    <property type="project" value="InterPro"/>
</dbReference>
<dbReference type="GO" id="GO:0000166">
    <property type="term" value="F:nucleotide binding"/>
    <property type="evidence" value="ECO:0007669"/>
    <property type="project" value="UniProtKB-KW"/>
</dbReference>
<protein>
    <submittedName>
        <fullName evidence="7">Uncharacterized conserved protein, contains HEPN domain</fullName>
    </submittedName>
</protein>
<dbReference type="AlphaFoldDB" id="A0A1M5RLW4"/>
<evidence type="ECO:0000313" key="8">
    <source>
        <dbReference type="Proteomes" id="UP000242592"/>
    </source>
</evidence>
<dbReference type="Pfam" id="PF01934">
    <property type="entry name" value="HepT-like"/>
    <property type="match status" value="1"/>
</dbReference>
<dbReference type="PANTHER" id="PTHR34139:SF1">
    <property type="entry name" value="RNASE MJ1380-RELATED"/>
    <property type="match status" value="1"/>
</dbReference>
<dbReference type="RefSeq" id="WP_073071856.1">
    <property type="nucleotide sequence ID" value="NZ_FQXN01000002.1"/>
</dbReference>
<dbReference type="STRING" id="1123380.SAMN02745199_0498"/>
<accession>A0A1M5RLW4</accession>
<gene>
    <name evidence="7" type="ORF">SAMN02745199_0498</name>
</gene>
<dbReference type="InterPro" id="IPR008201">
    <property type="entry name" value="HepT-like"/>
</dbReference>
<evidence type="ECO:0000256" key="6">
    <source>
        <dbReference type="ARBA" id="ARBA00024207"/>
    </source>
</evidence>
<dbReference type="GO" id="GO:0110001">
    <property type="term" value="C:toxin-antitoxin complex"/>
    <property type="evidence" value="ECO:0007669"/>
    <property type="project" value="InterPro"/>
</dbReference>
<comment type="similarity">
    <text evidence="6">Belongs to the HepT RNase toxin family.</text>
</comment>
<dbReference type="Gene3D" id="1.20.120.580">
    <property type="entry name" value="bsu32300-like"/>
    <property type="match status" value="1"/>
</dbReference>
<dbReference type="EMBL" id="FQXN01000002">
    <property type="protein sequence ID" value="SHH27312.1"/>
    <property type="molecule type" value="Genomic_DNA"/>
</dbReference>
<dbReference type="Proteomes" id="UP000242592">
    <property type="component" value="Unassembled WGS sequence"/>
</dbReference>
<evidence type="ECO:0000256" key="1">
    <source>
        <dbReference type="ARBA" id="ARBA00022553"/>
    </source>
</evidence>
<evidence type="ECO:0000256" key="5">
    <source>
        <dbReference type="ARBA" id="ARBA00022801"/>
    </source>
</evidence>
<keyword evidence="3" id="KW-0540">Nuclease</keyword>
<keyword evidence="2" id="KW-1277">Toxin-antitoxin system</keyword>
<organism evidence="7 8">
    <name type="scientific">Thermosipho atlanticus DSM 15807</name>
    <dbReference type="NCBI Taxonomy" id="1123380"/>
    <lineage>
        <taxon>Bacteria</taxon>
        <taxon>Thermotogati</taxon>
        <taxon>Thermotogota</taxon>
        <taxon>Thermotogae</taxon>
        <taxon>Thermotogales</taxon>
        <taxon>Fervidobacteriaceae</taxon>
        <taxon>Thermosipho</taxon>
    </lineage>
</organism>
<keyword evidence="5" id="KW-0378">Hydrolase</keyword>
<keyword evidence="1" id="KW-0597">Phosphoprotein</keyword>
<name>A0A1M5RLW4_9BACT</name>
<dbReference type="GO" id="GO:0016787">
    <property type="term" value="F:hydrolase activity"/>
    <property type="evidence" value="ECO:0007669"/>
    <property type="project" value="UniProtKB-KW"/>
</dbReference>
<dbReference type="InterPro" id="IPR037038">
    <property type="entry name" value="HepT-like_sf"/>
</dbReference>
<sequence>MFRKNYVDFVNDMVEMINKIEKFVEGYTFKQFITDEKTVFAVIRCFEVMGEAAKSIPEYIREQFPEIPWKRIAGMRDKLIHNYFGIDYETLWETVRKRIPEIKPLLEKAKQSLDENSIR</sequence>
<dbReference type="OrthoDB" id="9810538at2"/>
<proteinExistence type="inferred from homology"/>
<keyword evidence="4" id="KW-0547">Nucleotide-binding</keyword>
<evidence type="ECO:0000313" key="7">
    <source>
        <dbReference type="EMBL" id="SHH27312.1"/>
    </source>
</evidence>
<dbReference type="InterPro" id="IPR051813">
    <property type="entry name" value="HepT_RNase_toxin"/>
</dbReference>
<keyword evidence="8" id="KW-1185">Reference proteome</keyword>
<evidence type="ECO:0000256" key="4">
    <source>
        <dbReference type="ARBA" id="ARBA00022741"/>
    </source>
</evidence>
<evidence type="ECO:0000256" key="3">
    <source>
        <dbReference type="ARBA" id="ARBA00022722"/>
    </source>
</evidence>
<reference evidence="8" key="1">
    <citation type="submission" date="2016-11" db="EMBL/GenBank/DDBJ databases">
        <authorList>
            <person name="Varghese N."/>
            <person name="Submissions S."/>
        </authorList>
    </citation>
    <scope>NUCLEOTIDE SEQUENCE [LARGE SCALE GENOMIC DNA]</scope>
    <source>
        <strain evidence="8">DSM 15807</strain>
    </source>
</reference>
<dbReference type="PANTHER" id="PTHR34139">
    <property type="entry name" value="UPF0331 PROTEIN MJ0127"/>
    <property type="match status" value="1"/>
</dbReference>
<evidence type="ECO:0000256" key="2">
    <source>
        <dbReference type="ARBA" id="ARBA00022649"/>
    </source>
</evidence>